<name>A1K9F8_AZOSB</name>
<dbReference type="EMBL" id="AM406670">
    <property type="protein sequence ID" value="CAL95463.1"/>
    <property type="molecule type" value="Genomic_DNA"/>
</dbReference>
<dbReference type="STRING" id="62928.azo2847"/>
<dbReference type="HOGENOM" id="CLU_1232967_0_0_4"/>
<dbReference type="AlphaFoldDB" id="A1K9F8"/>
<organism evidence="1 2">
    <name type="scientific">Azoarcus sp. (strain BH72)</name>
    <dbReference type="NCBI Taxonomy" id="418699"/>
    <lineage>
        <taxon>Bacteria</taxon>
        <taxon>Pseudomonadati</taxon>
        <taxon>Pseudomonadota</taxon>
        <taxon>Betaproteobacteria</taxon>
        <taxon>Rhodocyclales</taxon>
        <taxon>Zoogloeaceae</taxon>
        <taxon>Azoarcus</taxon>
    </lineage>
</organism>
<evidence type="ECO:0000313" key="1">
    <source>
        <dbReference type="EMBL" id="CAL95463.1"/>
    </source>
</evidence>
<evidence type="ECO:0000313" key="2">
    <source>
        <dbReference type="Proteomes" id="UP000002588"/>
    </source>
</evidence>
<protein>
    <submittedName>
        <fullName evidence="1">Uncharacterized protein</fullName>
    </submittedName>
</protein>
<reference evidence="1 2" key="1">
    <citation type="journal article" date="2006" name="Nat. Biotechnol.">
        <title>Complete genome of the mutualistic, N2-fixing grass endophyte Azoarcus sp. strain BH72.</title>
        <authorList>
            <person name="Krause A."/>
            <person name="Ramakumar A."/>
            <person name="Bartels D."/>
            <person name="Battistoni F."/>
            <person name="Bekel T."/>
            <person name="Boch J."/>
            <person name="Boehm M."/>
            <person name="Friedrich F."/>
            <person name="Hurek T."/>
            <person name="Krause L."/>
            <person name="Linke B."/>
            <person name="McHardy A.C."/>
            <person name="Sarkar A."/>
            <person name="Schneiker S."/>
            <person name="Syed A.A."/>
            <person name="Thauer R."/>
            <person name="Vorhoelter F.-J."/>
            <person name="Weidner S."/>
            <person name="Puehler A."/>
            <person name="Reinhold-Hurek B."/>
            <person name="Kaiser O."/>
            <person name="Goesmann A."/>
        </authorList>
    </citation>
    <scope>NUCLEOTIDE SEQUENCE [LARGE SCALE GENOMIC DNA]</scope>
    <source>
        <strain evidence="1 2">BH72</strain>
    </source>
</reference>
<dbReference type="eggNOG" id="ENOG5034AKY">
    <property type="taxonomic scope" value="Bacteria"/>
</dbReference>
<dbReference type="KEGG" id="azo:azo2847"/>
<dbReference type="OrthoDB" id="5294704at2"/>
<dbReference type="KEGG" id="aoa:dqs_2986"/>
<proteinExistence type="predicted"/>
<dbReference type="Proteomes" id="UP000002588">
    <property type="component" value="Chromosome"/>
</dbReference>
<gene>
    <name evidence="1" type="ordered locus">azo2847</name>
</gene>
<keyword evidence="2" id="KW-1185">Reference proteome</keyword>
<dbReference type="RefSeq" id="WP_011766573.1">
    <property type="nucleotide sequence ID" value="NC_008702.1"/>
</dbReference>
<sequence length="224" mass="23710">MSKANIKLSISFDFELAAPPALLQSDHDALCRQLHEALGAMVFQGMPTVTAKQLGKAGVTVLGHHHHLDAANLSAAAIARDALVAAAPHLTDDELDQLSRRAAAKAPSSADELLRFLRRQALALVNEYRMVACEVEARLTSGAQARLEGKLNLTNGSVMLGERDRQSRLQANQGAIVVVAGGGAASMLANCAGHTLSGPVIEVALAELARNRDALIEDWQRQGS</sequence>
<accession>A1K9F8</accession>